<dbReference type="AlphaFoldDB" id="A0A816X3L2"/>
<feature type="transmembrane region" description="Helical" evidence="2">
    <location>
        <begin position="55"/>
        <end position="75"/>
    </location>
</feature>
<reference evidence="3" key="1">
    <citation type="submission" date="2021-02" db="EMBL/GenBank/DDBJ databases">
        <authorList>
            <person name="Nowell W R."/>
        </authorList>
    </citation>
    <scope>NUCLEOTIDE SEQUENCE</scope>
</reference>
<organism evidence="3 5">
    <name type="scientific">Rotaria magnacalcarata</name>
    <dbReference type="NCBI Taxonomy" id="392030"/>
    <lineage>
        <taxon>Eukaryota</taxon>
        <taxon>Metazoa</taxon>
        <taxon>Spiralia</taxon>
        <taxon>Gnathifera</taxon>
        <taxon>Rotifera</taxon>
        <taxon>Eurotatoria</taxon>
        <taxon>Bdelloidea</taxon>
        <taxon>Philodinida</taxon>
        <taxon>Philodinidae</taxon>
        <taxon>Rotaria</taxon>
    </lineage>
</organism>
<evidence type="ECO:0000313" key="3">
    <source>
        <dbReference type="EMBL" id="CAF2141089.1"/>
    </source>
</evidence>
<keyword evidence="2" id="KW-0812">Transmembrane</keyword>
<dbReference type="EMBL" id="CAJOBG010008016">
    <property type="protein sequence ID" value="CAF4232717.1"/>
    <property type="molecule type" value="Genomic_DNA"/>
</dbReference>
<comment type="caution">
    <text evidence="3">The sequence shown here is derived from an EMBL/GenBank/DDBJ whole genome shotgun (WGS) entry which is preliminary data.</text>
</comment>
<evidence type="ECO:0000313" key="4">
    <source>
        <dbReference type="EMBL" id="CAF4232717.1"/>
    </source>
</evidence>
<feature type="region of interest" description="Disordered" evidence="1">
    <location>
        <begin position="1"/>
        <end position="22"/>
    </location>
</feature>
<dbReference type="Proteomes" id="UP000663856">
    <property type="component" value="Unassembled WGS sequence"/>
</dbReference>
<accession>A0A816X3L2</accession>
<evidence type="ECO:0000313" key="5">
    <source>
        <dbReference type="Proteomes" id="UP000663856"/>
    </source>
</evidence>
<sequence>MQAADIPIDSLTSGASNSTSNQTPNDIHIDLKHVANIGENTSKISKKSFWIKSGLAGLLAITVTCGAIIPTALILSPLKVSSTTNATTGNILTSKTLSTVEVEISSVARLFELLDVCLYSNVSS</sequence>
<name>A0A816X3L2_9BILA</name>
<keyword evidence="6" id="KW-1185">Reference proteome</keyword>
<protein>
    <submittedName>
        <fullName evidence="3">Uncharacterized protein</fullName>
    </submittedName>
</protein>
<gene>
    <name evidence="4" type="ORF">OVN521_LOCUS28067</name>
    <name evidence="3" type="ORF">WKI299_LOCUS28392</name>
</gene>
<feature type="compositionally biased region" description="Polar residues" evidence="1">
    <location>
        <begin position="10"/>
        <end position="22"/>
    </location>
</feature>
<evidence type="ECO:0000256" key="2">
    <source>
        <dbReference type="SAM" id="Phobius"/>
    </source>
</evidence>
<proteinExistence type="predicted"/>
<dbReference type="Proteomes" id="UP000663866">
    <property type="component" value="Unassembled WGS sequence"/>
</dbReference>
<evidence type="ECO:0000256" key="1">
    <source>
        <dbReference type="SAM" id="MobiDB-lite"/>
    </source>
</evidence>
<evidence type="ECO:0000313" key="6">
    <source>
        <dbReference type="Proteomes" id="UP000663866"/>
    </source>
</evidence>
<keyword evidence="2" id="KW-1133">Transmembrane helix</keyword>
<keyword evidence="2" id="KW-0472">Membrane</keyword>
<dbReference type="EMBL" id="CAJNRF010012432">
    <property type="protein sequence ID" value="CAF2141089.1"/>
    <property type="molecule type" value="Genomic_DNA"/>
</dbReference>